<evidence type="ECO:0000313" key="3">
    <source>
        <dbReference type="Proteomes" id="UP001174909"/>
    </source>
</evidence>
<proteinExistence type="predicted"/>
<dbReference type="Proteomes" id="UP001174909">
    <property type="component" value="Unassembled WGS sequence"/>
</dbReference>
<dbReference type="GO" id="GO:0016020">
    <property type="term" value="C:membrane"/>
    <property type="evidence" value="ECO:0007669"/>
    <property type="project" value="TreeGrafter"/>
</dbReference>
<dbReference type="InterPro" id="IPR029058">
    <property type="entry name" value="AB_hydrolase_fold"/>
</dbReference>
<dbReference type="InterPro" id="IPR004360">
    <property type="entry name" value="Glyas_Fos-R_dOase_dom"/>
</dbReference>
<accession>A0AA35WVH4</accession>
<dbReference type="Gene3D" id="3.10.180.10">
    <property type="entry name" value="2,3-Dihydroxybiphenyl 1,2-Dioxygenase, domain 1"/>
    <property type="match status" value="1"/>
</dbReference>
<reference evidence="2" key="1">
    <citation type="submission" date="2023-03" db="EMBL/GenBank/DDBJ databases">
        <authorList>
            <person name="Steffen K."/>
            <person name="Cardenas P."/>
        </authorList>
    </citation>
    <scope>NUCLEOTIDE SEQUENCE</scope>
</reference>
<dbReference type="PROSITE" id="PS51819">
    <property type="entry name" value="VOC"/>
    <property type="match status" value="1"/>
</dbReference>
<feature type="domain" description="VOC" evidence="1">
    <location>
        <begin position="1"/>
        <end position="112"/>
    </location>
</feature>
<dbReference type="Pfam" id="PF00903">
    <property type="entry name" value="Glyoxalase"/>
    <property type="match status" value="1"/>
</dbReference>
<dbReference type="AlphaFoldDB" id="A0AA35WVH4"/>
<dbReference type="GO" id="GO:0047372">
    <property type="term" value="F:monoacylglycerol lipase activity"/>
    <property type="evidence" value="ECO:0007669"/>
    <property type="project" value="TreeGrafter"/>
</dbReference>
<evidence type="ECO:0000313" key="2">
    <source>
        <dbReference type="EMBL" id="CAI8030401.1"/>
    </source>
</evidence>
<dbReference type="SUPFAM" id="SSF54593">
    <property type="entry name" value="Glyoxalase/Bleomycin resistance protein/Dihydroxybiphenyl dioxygenase"/>
    <property type="match status" value="1"/>
</dbReference>
<dbReference type="PANTHER" id="PTHR43798:SF33">
    <property type="entry name" value="HYDROLASE, PUTATIVE (AFU_ORTHOLOGUE AFUA_2G14860)-RELATED"/>
    <property type="match status" value="1"/>
</dbReference>
<dbReference type="InterPro" id="IPR050266">
    <property type="entry name" value="AB_hydrolase_sf"/>
</dbReference>
<dbReference type="EMBL" id="CASHTH010002478">
    <property type="protein sequence ID" value="CAI8030401.1"/>
    <property type="molecule type" value="Genomic_DNA"/>
</dbReference>
<sequence length="346" mass="38933">MIQHINLQITDKEQTREWYEKVLGAEYLDRGPELNQGQLQLRIGSGEIHSTLTPTPNPSGHFALEIHDWDDMIANLDALEIPYSPPTVRGYSGGHSTYIKDPDGNMIELVQHPLGLRNSKDETVEVAHDPNGMRFWYNWVPLLSRQFRILRPDMRGMGGTSIDEAQFEPSLDTFVDDSFGGIIGLNFAHRYPARTRALVLCNTPCRLPRRERSGRGEEVDAALSRSVGAWSTATINNRLDTRVAPQGLIDWYIAEMDRTPSSIGRSLQGYLDTLDFSPHLKEVETPTLLLVGEESPTSTLEQQQFMAEQLPDSQLVVYPGLGHGINAIHPEWCTQQVRQFVTSLTN</sequence>
<dbReference type="GO" id="GO:0046464">
    <property type="term" value="P:acylglycerol catabolic process"/>
    <property type="evidence" value="ECO:0007669"/>
    <property type="project" value="TreeGrafter"/>
</dbReference>
<dbReference type="PANTHER" id="PTHR43798">
    <property type="entry name" value="MONOACYLGLYCEROL LIPASE"/>
    <property type="match status" value="1"/>
</dbReference>
<dbReference type="InterPro" id="IPR029068">
    <property type="entry name" value="Glyas_Bleomycin-R_OHBP_Dase"/>
</dbReference>
<dbReference type="InterPro" id="IPR037523">
    <property type="entry name" value="VOC_core"/>
</dbReference>
<gene>
    <name evidence="2" type="ORF">GBAR_LOCUS17248</name>
</gene>
<dbReference type="Pfam" id="PF12146">
    <property type="entry name" value="Hydrolase_4"/>
    <property type="match status" value="1"/>
</dbReference>
<keyword evidence="3" id="KW-1185">Reference proteome</keyword>
<organism evidence="2 3">
    <name type="scientific">Geodia barretti</name>
    <name type="common">Barrett's horny sponge</name>
    <dbReference type="NCBI Taxonomy" id="519541"/>
    <lineage>
        <taxon>Eukaryota</taxon>
        <taxon>Metazoa</taxon>
        <taxon>Porifera</taxon>
        <taxon>Demospongiae</taxon>
        <taxon>Heteroscleromorpha</taxon>
        <taxon>Tetractinellida</taxon>
        <taxon>Astrophorina</taxon>
        <taxon>Geodiidae</taxon>
        <taxon>Geodia</taxon>
    </lineage>
</organism>
<dbReference type="SUPFAM" id="SSF53474">
    <property type="entry name" value="alpha/beta-Hydrolases"/>
    <property type="match status" value="1"/>
</dbReference>
<dbReference type="InterPro" id="IPR022742">
    <property type="entry name" value="Hydrolase_4"/>
</dbReference>
<dbReference type="Gene3D" id="3.40.50.1820">
    <property type="entry name" value="alpha/beta hydrolase"/>
    <property type="match status" value="2"/>
</dbReference>
<evidence type="ECO:0000259" key="1">
    <source>
        <dbReference type="PROSITE" id="PS51819"/>
    </source>
</evidence>
<comment type="caution">
    <text evidence="2">The sequence shown here is derived from an EMBL/GenBank/DDBJ whole genome shotgun (WGS) entry which is preliminary data.</text>
</comment>
<name>A0AA35WVH4_GEOBA</name>
<protein>
    <submittedName>
        <fullName evidence="2">Pimeloyl-[acyl-carrier protein] methyl ester esterase</fullName>
    </submittedName>
</protein>